<dbReference type="InterPro" id="IPR001789">
    <property type="entry name" value="Sig_transdc_resp-reg_receiver"/>
</dbReference>
<dbReference type="GO" id="GO:0006355">
    <property type="term" value="P:regulation of DNA-templated transcription"/>
    <property type="evidence" value="ECO:0007669"/>
    <property type="project" value="TreeGrafter"/>
</dbReference>
<dbReference type="GO" id="GO:0000976">
    <property type="term" value="F:transcription cis-regulatory region binding"/>
    <property type="evidence" value="ECO:0007669"/>
    <property type="project" value="TreeGrafter"/>
</dbReference>
<reference evidence="5 6" key="1">
    <citation type="submission" date="2019-03" db="EMBL/GenBank/DDBJ databases">
        <authorList>
            <person name="Nijsse B."/>
        </authorList>
    </citation>
    <scope>NUCLEOTIDE SEQUENCE [LARGE SCALE GENOMIC DNA]</scope>
    <source>
        <strain evidence="5">Desulfoluna butyratoxydans MSL71</strain>
    </source>
</reference>
<feature type="modified residue" description="4-aspartylphosphate" evidence="2">
    <location>
        <position position="55"/>
    </location>
</feature>
<evidence type="ECO:0000256" key="1">
    <source>
        <dbReference type="ARBA" id="ARBA00023125"/>
    </source>
</evidence>
<evidence type="ECO:0000313" key="6">
    <source>
        <dbReference type="Proteomes" id="UP000507962"/>
    </source>
</evidence>
<evidence type="ECO:0000256" key="2">
    <source>
        <dbReference type="PROSITE-ProRule" id="PRU00169"/>
    </source>
</evidence>
<dbReference type="PANTHER" id="PTHR48111:SF69">
    <property type="entry name" value="RESPONSE REGULATOR RECEIVER"/>
    <property type="match status" value="1"/>
</dbReference>
<evidence type="ECO:0000259" key="3">
    <source>
        <dbReference type="PROSITE" id="PS50110"/>
    </source>
</evidence>
<feature type="domain" description="Response regulatory" evidence="3">
    <location>
        <begin position="4"/>
        <end position="118"/>
    </location>
</feature>
<name>A0A4U8YTP4_9BACT</name>
<dbReference type="GO" id="GO:0005829">
    <property type="term" value="C:cytosol"/>
    <property type="evidence" value="ECO:0007669"/>
    <property type="project" value="TreeGrafter"/>
</dbReference>
<dbReference type="SMART" id="SM00448">
    <property type="entry name" value="REC"/>
    <property type="match status" value="1"/>
</dbReference>
<dbReference type="SMART" id="SM00850">
    <property type="entry name" value="LytTR"/>
    <property type="match status" value="1"/>
</dbReference>
<dbReference type="InterPro" id="IPR039420">
    <property type="entry name" value="WalR-like"/>
</dbReference>
<dbReference type="Proteomes" id="UP000507962">
    <property type="component" value="Unassembled WGS sequence"/>
</dbReference>
<dbReference type="Gene3D" id="2.40.50.1020">
    <property type="entry name" value="LytTr DNA-binding domain"/>
    <property type="match status" value="1"/>
</dbReference>
<dbReference type="SUPFAM" id="SSF52172">
    <property type="entry name" value="CheY-like"/>
    <property type="match status" value="1"/>
</dbReference>
<dbReference type="GO" id="GO:0000156">
    <property type="term" value="F:phosphorelay response regulator activity"/>
    <property type="evidence" value="ECO:0007669"/>
    <property type="project" value="TreeGrafter"/>
</dbReference>
<dbReference type="RefSeq" id="WP_180146655.1">
    <property type="nucleotide sequence ID" value="NZ_CAADHO010000015.1"/>
</dbReference>
<organism evidence="5 6">
    <name type="scientific">Desulfoluna butyratoxydans</name>
    <dbReference type="NCBI Taxonomy" id="231438"/>
    <lineage>
        <taxon>Bacteria</taxon>
        <taxon>Pseudomonadati</taxon>
        <taxon>Thermodesulfobacteriota</taxon>
        <taxon>Desulfobacteria</taxon>
        <taxon>Desulfobacterales</taxon>
        <taxon>Desulfolunaceae</taxon>
        <taxon>Desulfoluna</taxon>
    </lineage>
</organism>
<gene>
    <name evidence="5" type="ORF">MSL71_49240</name>
</gene>
<keyword evidence="2" id="KW-0597">Phosphoprotein</keyword>
<dbReference type="AlphaFoldDB" id="A0A4U8YTP4"/>
<dbReference type="InterPro" id="IPR011006">
    <property type="entry name" value="CheY-like_superfamily"/>
</dbReference>
<evidence type="ECO:0000313" key="5">
    <source>
        <dbReference type="EMBL" id="VFQ47234.1"/>
    </source>
</evidence>
<dbReference type="Gene3D" id="3.40.50.2300">
    <property type="match status" value="1"/>
</dbReference>
<keyword evidence="1" id="KW-0238">DNA-binding</keyword>
<dbReference type="GO" id="GO:0032993">
    <property type="term" value="C:protein-DNA complex"/>
    <property type="evidence" value="ECO:0007669"/>
    <property type="project" value="TreeGrafter"/>
</dbReference>
<dbReference type="PROSITE" id="PS50110">
    <property type="entry name" value="RESPONSE_REGULATORY"/>
    <property type="match status" value="1"/>
</dbReference>
<keyword evidence="6" id="KW-1185">Reference proteome</keyword>
<evidence type="ECO:0000259" key="4">
    <source>
        <dbReference type="PROSITE" id="PS50930"/>
    </source>
</evidence>
<proteinExistence type="predicted"/>
<accession>A0A4U8YTP4</accession>
<dbReference type="InterPro" id="IPR007492">
    <property type="entry name" value="LytTR_DNA-bd_dom"/>
</dbReference>
<dbReference type="PANTHER" id="PTHR48111">
    <property type="entry name" value="REGULATOR OF RPOS"/>
    <property type="match status" value="1"/>
</dbReference>
<sequence>MEIRCLVVDDEQPAVDELAYLLSGLPDVTVVGSANSAKEAVEKIGTLKPDLVFLDINMPGHTGFHVIEACGDLHKAPLFIFCTAYDQYAVKAFDEQAVDYILKPFSMKRVAKGVGRARERLEAESSAPGDEMARLLEALGARSPHVVRLSVESQGRLLLLDPDEVIFCRAEEKRVRVFTHDGDYISHGAPTLDRLEELVAGYPFYRVHRASLVHLKHIREVTSWYNGKYLLVMDDPAASEVVVSRNRVKGLKENLGL</sequence>
<dbReference type="EMBL" id="CAADHO010000015">
    <property type="protein sequence ID" value="VFQ47234.1"/>
    <property type="molecule type" value="Genomic_DNA"/>
</dbReference>
<dbReference type="Pfam" id="PF04397">
    <property type="entry name" value="LytTR"/>
    <property type="match status" value="1"/>
</dbReference>
<dbReference type="PROSITE" id="PS50930">
    <property type="entry name" value="HTH_LYTTR"/>
    <property type="match status" value="1"/>
</dbReference>
<feature type="domain" description="HTH LytTR-type" evidence="4">
    <location>
        <begin position="149"/>
        <end position="257"/>
    </location>
</feature>
<protein>
    <submittedName>
        <fullName evidence="5">Signal transduction response regulator receiver domain</fullName>
    </submittedName>
</protein>
<dbReference type="Pfam" id="PF00072">
    <property type="entry name" value="Response_reg"/>
    <property type="match status" value="1"/>
</dbReference>